<feature type="transmembrane region" description="Helical" evidence="1">
    <location>
        <begin position="138"/>
        <end position="160"/>
    </location>
</feature>
<dbReference type="Proteomes" id="UP001142372">
    <property type="component" value="Unassembled WGS sequence"/>
</dbReference>
<feature type="transmembrane region" description="Helical" evidence="1">
    <location>
        <begin position="72"/>
        <end position="93"/>
    </location>
</feature>
<dbReference type="AlphaFoldDB" id="A0A9W6LZR8"/>
<feature type="transmembrane region" description="Helical" evidence="1">
    <location>
        <begin position="113"/>
        <end position="132"/>
    </location>
</feature>
<protein>
    <submittedName>
        <fullName evidence="2">Uncharacterized protein</fullName>
    </submittedName>
</protein>
<evidence type="ECO:0000313" key="2">
    <source>
        <dbReference type="EMBL" id="GLJ75929.1"/>
    </source>
</evidence>
<keyword evidence="3" id="KW-1185">Reference proteome</keyword>
<proteinExistence type="predicted"/>
<feature type="transmembrane region" description="Helical" evidence="1">
    <location>
        <begin position="12"/>
        <end position="32"/>
    </location>
</feature>
<evidence type="ECO:0000256" key="1">
    <source>
        <dbReference type="SAM" id="Phobius"/>
    </source>
</evidence>
<comment type="caution">
    <text evidence="2">The sequence shown here is derived from an EMBL/GenBank/DDBJ whole genome shotgun (WGS) entry which is preliminary data.</text>
</comment>
<keyword evidence="1" id="KW-0472">Membrane</keyword>
<accession>A0A9W6LZR8</accession>
<name>A0A9W6LZR8_9MICO</name>
<reference evidence="2" key="1">
    <citation type="journal article" date="2014" name="Int. J. Syst. Evol. Microbiol.">
        <title>Complete genome sequence of Corynebacterium casei LMG S-19264T (=DSM 44701T), isolated from a smear-ripened cheese.</title>
        <authorList>
            <consortium name="US DOE Joint Genome Institute (JGI-PGF)"/>
            <person name="Walter F."/>
            <person name="Albersmeier A."/>
            <person name="Kalinowski J."/>
            <person name="Ruckert C."/>
        </authorList>
    </citation>
    <scope>NUCLEOTIDE SEQUENCE</scope>
    <source>
        <strain evidence="2">VKM Ac-1401</strain>
    </source>
</reference>
<reference evidence="2" key="2">
    <citation type="submission" date="2023-01" db="EMBL/GenBank/DDBJ databases">
        <authorList>
            <person name="Sun Q."/>
            <person name="Evtushenko L."/>
        </authorList>
    </citation>
    <scope>NUCLEOTIDE SEQUENCE</scope>
    <source>
        <strain evidence="2">VKM Ac-1401</strain>
    </source>
</reference>
<gene>
    <name evidence="2" type="ORF">GCM10017584_15030</name>
</gene>
<keyword evidence="1" id="KW-1133">Transmembrane helix</keyword>
<keyword evidence="1" id="KW-0812">Transmembrane</keyword>
<sequence>MDAALASWSEFNVAVAGAGAALGGLLIVALSVNIRQIAESRGLAARAGAAISALILGVVLACAALIPGQALVVYGVEVLVGTAAGAVIAVLAARAITGDQAADAYHRYDTGHIASFTLPLAIFAVGGVLLVFSLTAGLVLVAIGTFTALIGAVVFSWVALIEILR</sequence>
<dbReference type="RefSeq" id="WP_271176607.1">
    <property type="nucleotide sequence ID" value="NZ_BAAAJO010000005.1"/>
</dbReference>
<organism evidence="2 3">
    <name type="scientific">Leifsonia poae</name>
    <dbReference type="NCBI Taxonomy" id="110933"/>
    <lineage>
        <taxon>Bacteria</taxon>
        <taxon>Bacillati</taxon>
        <taxon>Actinomycetota</taxon>
        <taxon>Actinomycetes</taxon>
        <taxon>Micrococcales</taxon>
        <taxon>Microbacteriaceae</taxon>
        <taxon>Leifsonia</taxon>
    </lineage>
</organism>
<feature type="transmembrane region" description="Helical" evidence="1">
    <location>
        <begin position="44"/>
        <end position="66"/>
    </location>
</feature>
<dbReference type="EMBL" id="BSEN01000006">
    <property type="protein sequence ID" value="GLJ75929.1"/>
    <property type="molecule type" value="Genomic_DNA"/>
</dbReference>
<evidence type="ECO:0000313" key="3">
    <source>
        <dbReference type="Proteomes" id="UP001142372"/>
    </source>
</evidence>